<dbReference type="InterPro" id="IPR041679">
    <property type="entry name" value="DNA2/NAM7-like_C"/>
</dbReference>
<dbReference type="InterPro" id="IPR027417">
    <property type="entry name" value="P-loop_NTPase"/>
</dbReference>
<keyword evidence="8" id="KW-0347">Helicase</keyword>
<dbReference type="Pfam" id="PF13087">
    <property type="entry name" value="AAA_12"/>
    <property type="match status" value="1"/>
</dbReference>
<evidence type="ECO:0000256" key="6">
    <source>
        <dbReference type="ARBA" id="ARBA00022771"/>
    </source>
</evidence>
<dbReference type="GO" id="GO:0016787">
    <property type="term" value="F:hydrolase activity"/>
    <property type="evidence" value="ECO:0007669"/>
    <property type="project" value="UniProtKB-KW"/>
</dbReference>
<reference evidence="14 15" key="1">
    <citation type="submission" date="2016-11" db="EMBL/GenBank/DDBJ databases">
        <title>The macronuclear genome of Stentor coeruleus: a giant cell with tiny introns.</title>
        <authorList>
            <person name="Slabodnick M."/>
            <person name="Ruby J.G."/>
            <person name="Reiff S.B."/>
            <person name="Swart E.C."/>
            <person name="Gosai S."/>
            <person name="Prabakaran S."/>
            <person name="Witkowska E."/>
            <person name="Larue G.E."/>
            <person name="Fisher S."/>
            <person name="Freeman R.M."/>
            <person name="Gunawardena J."/>
            <person name="Chu W."/>
            <person name="Stover N.A."/>
            <person name="Gregory B.D."/>
            <person name="Nowacki M."/>
            <person name="Derisi J."/>
            <person name="Roy S.W."/>
            <person name="Marshall W.F."/>
            <person name="Sood P."/>
        </authorList>
    </citation>
    <scope>NUCLEOTIDE SEQUENCE [LARGE SCALE GENOMIC DNA]</scope>
    <source>
        <strain evidence="14">WM001</strain>
    </source>
</reference>
<accession>A0A1R2C212</accession>
<comment type="caution">
    <text evidence="11">Lacks conserved residue(s) required for the propagation of feature annotation.</text>
</comment>
<keyword evidence="9" id="KW-0862">Zinc</keyword>
<dbReference type="GO" id="GO:0000184">
    <property type="term" value="P:nuclear-transcribed mRNA catabolic process, nonsense-mediated decay"/>
    <property type="evidence" value="ECO:0007669"/>
    <property type="project" value="InterPro"/>
</dbReference>
<keyword evidence="12" id="KW-0175">Coiled coil</keyword>
<dbReference type="PANTHER" id="PTHR10887">
    <property type="entry name" value="DNA2/NAM7 HELICASE FAMILY"/>
    <property type="match status" value="1"/>
</dbReference>
<keyword evidence="5" id="KW-0547">Nucleotide-binding</keyword>
<keyword evidence="6" id="KW-0863">Zinc-finger</keyword>
<keyword evidence="3" id="KW-0963">Cytoplasm</keyword>
<evidence type="ECO:0000313" key="14">
    <source>
        <dbReference type="EMBL" id="OMJ83072.1"/>
    </source>
</evidence>
<keyword evidence="4" id="KW-0479">Metal-binding</keyword>
<dbReference type="GO" id="GO:0008270">
    <property type="term" value="F:zinc ion binding"/>
    <property type="evidence" value="ECO:0007669"/>
    <property type="project" value="UniProtKB-KW"/>
</dbReference>
<dbReference type="EMBL" id="MPUH01000316">
    <property type="protein sequence ID" value="OMJ83072.1"/>
    <property type="molecule type" value="Genomic_DNA"/>
</dbReference>
<dbReference type="AlphaFoldDB" id="A0A1R2C212"/>
<feature type="coiled-coil region" evidence="12">
    <location>
        <begin position="448"/>
        <end position="504"/>
    </location>
</feature>
<comment type="subcellular location">
    <subcellularLocation>
        <location evidence="1">Cytoplasm</location>
    </subcellularLocation>
</comment>
<dbReference type="CDD" id="cd18808">
    <property type="entry name" value="SF1_C_Upf1"/>
    <property type="match status" value="1"/>
</dbReference>
<dbReference type="FunFam" id="3.40.50.300:FF:000097">
    <property type="entry name" value="Regulator of nonsense transcripts 1"/>
    <property type="match status" value="1"/>
</dbReference>
<dbReference type="InterPro" id="IPR045055">
    <property type="entry name" value="DNA2/NAM7-like"/>
</dbReference>
<dbReference type="Proteomes" id="UP000187209">
    <property type="component" value="Unassembled WGS sequence"/>
</dbReference>
<evidence type="ECO:0000313" key="15">
    <source>
        <dbReference type="Proteomes" id="UP000187209"/>
    </source>
</evidence>
<evidence type="ECO:0000256" key="4">
    <source>
        <dbReference type="ARBA" id="ARBA00022723"/>
    </source>
</evidence>
<dbReference type="GO" id="GO:0005524">
    <property type="term" value="F:ATP binding"/>
    <property type="evidence" value="ECO:0007669"/>
    <property type="project" value="UniProtKB-KW"/>
</dbReference>
<evidence type="ECO:0000256" key="10">
    <source>
        <dbReference type="ARBA" id="ARBA00022840"/>
    </source>
</evidence>
<dbReference type="CDD" id="cd21400">
    <property type="entry name" value="ZBD_UPF1-like"/>
    <property type="match status" value="1"/>
</dbReference>
<dbReference type="Pfam" id="PF13086">
    <property type="entry name" value="AAA_11"/>
    <property type="match status" value="1"/>
</dbReference>
<evidence type="ECO:0000256" key="2">
    <source>
        <dbReference type="ARBA" id="ARBA00007913"/>
    </source>
</evidence>
<comment type="similarity">
    <text evidence="2">Belongs to the DNA2/NAM7 helicase family.</text>
</comment>
<evidence type="ECO:0000256" key="9">
    <source>
        <dbReference type="ARBA" id="ARBA00022833"/>
    </source>
</evidence>
<proteinExistence type="inferred from homology"/>
<evidence type="ECO:0000256" key="7">
    <source>
        <dbReference type="ARBA" id="ARBA00022801"/>
    </source>
</evidence>
<feature type="domain" description="Upf1" evidence="13">
    <location>
        <begin position="42"/>
        <end position="208"/>
    </location>
</feature>
<dbReference type="OrthoDB" id="6513042at2759"/>
<evidence type="ECO:0000256" key="5">
    <source>
        <dbReference type="ARBA" id="ARBA00022741"/>
    </source>
</evidence>
<dbReference type="GO" id="GO:0003723">
    <property type="term" value="F:RNA binding"/>
    <property type="evidence" value="ECO:0007669"/>
    <property type="project" value="InterPro"/>
</dbReference>
<dbReference type="PANTHER" id="PTHR10887:SF364">
    <property type="entry name" value="REGULATOR OF NONSENSE TRANSCRIPTS 1"/>
    <property type="match status" value="1"/>
</dbReference>
<dbReference type="InterPro" id="IPR018999">
    <property type="entry name" value="UPF1_CH/ZBD"/>
</dbReference>
<evidence type="ECO:0000256" key="1">
    <source>
        <dbReference type="ARBA" id="ARBA00004496"/>
    </source>
</evidence>
<dbReference type="InterPro" id="IPR041677">
    <property type="entry name" value="DNA2/NAM7_AAA_11"/>
</dbReference>
<keyword evidence="15" id="KW-1185">Reference proteome</keyword>
<keyword evidence="7" id="KW-0378">Hydrolase</keyword>
<evidence type="ECO:0000256" key="3">
    <source>
        <dbReference type="ARBA" id="ARBA00022490"/>
    </source>
</evidence>
<dbReference type="Gene3D" id="3.40.50.300">
    <property type="entry name" value="P-loop containing nucleotide triphosphate hydrolases"/>
    <property type="match status" value="3"/>
</dbReference>
<keyword evidence="10" id="KW-0067">ATP-binding</keyword>
<dbReference type="PROSITE" id="PS51997">
    <property type="entry name" value="UPF1_CH_RICH"/>
    <property type="match status" value="1"/>
</dbReference>
<dbReference type="InterPro" id="IPR047187">
    <property type="entry name" value="SF1_C_Upf1"/>
</dbReference>
<dbReference type="SUPFAM" id="SSF52540">
    <property type="entry name" value="P-loop containing nucleoside triphosphate hydrolases"/>
    <property type="match status" value="2"/>
</dbReference>
<protein>
    <recommendedName>
        <fullName evidence="13">Upf1 domain-containing protein</fullName>
    </recommendedName>
</protein>
<evidence type="ECO:0000256" key="8">
    <source>
        <dbReference type="ARBA" id="ARBA00022806"/>
    </source>
</evidence>
<evidence type="ECO:0000256" key="11">
    <source>
        <dbReference type="PROSITE-ProRule" id="PRU01341"/>
    </source>
</evidence>
<evidence type="ECO:0000259" key="13">
    <source>
        <dbReference type="PROSITE" id="PS51997"/>
    </source>
</evidence>
<dbReference type="GO" id="GO:0003724">
    <property type="term" value="F:RNA helicase activity"/>
    <property type="evidence" value="ECO:0007669"/>
    <property type="project" value="InterPro"/>
</dbReference>
<dbReference type="Pfam" id="PF09416">
    <property type="entry name" value="UPF1_Zn_bind"/>
    <property type="match status" value="1"/>
</dbReference>
<gene>
    <name evidence="14" type="ORF">SteCoe_16051</name>
</gene>
<name>A0A1R2C212_9CILI</name>
<dbReference type="Pfam" id="PF13245">
    <property type="entry name" value="AAA_19"/>
    <property type="match status" value="1"/>
</dbReference>
<evidence type="ECO:0000256" key="12">
    <source>
        <dbReference type="SAM" id="Coils"/>
    </source>
</evidence>
<sequence length="1149" mass="133672">MEARQMENFNDNDPLDSSFISQISNVKTRTRQNSISSIVSCPVSKIAFSCEYCNIKNHDILVKCIDEGCNRWFCNSDKVKGVAGSHIVLHLNKLGHKVIELHNKRHCRIGKIKCIRCGNNKLFSLGMVLETKHIVCRDCCMLGNMQVNEWSVLVKDKKIDNNLINHSLPQKKQNNNQIKKFIPKTIQKKNNLVTISKIELIEKDFMADKDKDKELNLSTLEFDHRIYLKYPNLLTYKYIMLKLLKLNQRSESKICERNKIKNINFYLNDDLESGYFFGVDYGCKFSERDDIRISSYKIKKWRAIGKINKISNGKFFITFKPKAPRNMKKINMYVVNDNSTYDRLISGIKNVNYKTQNKDVLNAILGTNNKAKMEYFFNCKDYSISNRRLNYSQNKAIKRAMKYKCSVIQGPPGTGKTETIVTLIYHITNLWRRSEEYARENNERSKIIEEHNDQINKLKKSLSTTITEVDNIINETLAKTKKARDNMKEQLKKYRKTKLKEHKESIEIKSYENRNIRQNIISLISKKYTQKNLLDNYTFQIITNIKKASKRQAQIEIIEKRSIENKPYIPALVNKNEIKLVDLEINTNDKKENIKLETNEIIVKDEKNEIKLVDLEINTNDKKENTKLETNEIIVKDEKIDSLMKTFFYDETKQNESKKIHESYNSDHKILVCAASNTAVNLLKKRLIERGVKTIQIYAKYKESEYLDDKHSLHYLRNSITDENTKYKETENEIKEIEEKINYYETLPKINLSDYDAIERLKKEKNNKKSNLNKIKLAIEGIALKECEVICCTCLSTHLQTLKNFKFQHVIFDEATQALEAESLLCLTKGAEHFILVGDVKQLGAVVKSKEANALGLDVPLFERLLDLNMPQTLLCVQYRMHPKIACFSNENFYEGILENGVNEEQRTYENFSFPEPVKSVPTFFYDVCSDEELSGSGDSYLNRFEAEAIREILQYMHENNLPGNKIGIITFYDGQKGYLKTYLNSRLEINFFEEIEILSVDASQGKEKEFIILSCVRANMSQGVGFLDEFRRLNVALTRAMYGMIICGHIETLLSSSLWSKLLKYYSQYGLIFNGPFTSLSKIDIEIGDQDIVVERPKKYRKNNDFIIDKEPEIIKDKNISDEEVSKGFIDEYILYENGHKTILMGSP</sequence>
<dbReference type="GO" id="GO:0005737">
    <property type="term" value="C:cytoplasm"/>
    <property type="evidence" value="ECO:0007669"/>
    <property type="project" value="UniProtKB-SubCell"/>
</dbReference>
<comment type="caution">
    <text evidence="14">The sequence shown here is derived from an EMBL/GenBank/DDBJ whole genome shotgun (WGS) entry which is preliminary data.</text>
</comment>
<organism evidence="14 15">
    <name type="scientific">Stentor coeruleus</name>
    <dbReference type="NCBI Taxonomy" id="5963"/>
    <lineage>
        <taxon>Eukaryota</taxon>
        <taxon>Sar</taxon>
        <taxon>Alveolata</taxon>
        <taxon>Ciliophora</taxon>
        <taxon>Postciliodesmatophora</taxon>
        <taxon>Heterotrichea</taxon>
        <taxon>Heterotrichida</taxon>
        <taxon>Stentoridae</taxon>
        <taxon>Stentor</taxon>
    </lineage>
</organism>
<feature type="coiled-coil region" evidence="12">
    <location>
        <begin position="720"/>
        <end position="778"/>
    </location>
</feature>